<dbReference type="Gene3D" id="1.10.10.60">
    <property type="entry name" value="Homeodomain-like"/>
    <property type="match status" value="1"/>
</dbReference>
<dbReference type="OrthoDB" id="9781005at2"/>
<dbReference type="SUPFAM" id="SSF46689">
    <property type="entry name" value="Homeodomain-like"/>
    <property type="match status" value="1"/>
</dbReference>
<proteinExistence type="predicted"/>
<dbReference type="AlphaFoldDB" id="A0A1C0A8I9"/>
<comment type="caution">
    <text evidence="2">The sequence shown here is derived from an EMBL/GenBank/DDBJ whole genome shotgun (WGS) entry which is preliminary data.</text>
</comment>
<sequence>MGSTGKKYTEDFKQMIVELYQSGKSKSKLASEYGVSRISIDNWIELYTEIEVDENTSVTYKELLAIKKENQRLKQEAEILKKTLTIFAQK</sequence>
<evidence type="ECO:0000256" key="1">
    <source>
        <dbReference type="SAM" id="Coils"/>
    </source>
</evidence>
<gene>
    <name evidence="2" type="ORF">U472_11100</name>
</gene>
<dbReference type="Proteomes" id="UP000093514">
    <property type="component" value="Unassembled WGS sequence"/>
</dbReference>
<accession>A0A1C0A8I9</accession>
<reference evidence="3" key="1">
    <citation type="submission" date="2016-07" db="EMBL/GenBank/DDBJ databases">
        <authorList>
            <person name="Florea S."/>
            <person name="Webb J.S."/>
            <person name="Jaromczyk J."/>
            <person name="Schardl C.L."/>
        </authorList>
    </citation>
    <scope>NUCLEOTIDE SEQUENCE [LARGE SCALE GENOMIC DNA]</scope>
    <source>
        <strain evidence="3">Z6</strain>
    </source>
</reference>
<dbReference type="RefSeq" id="WP_068718454.1">
    <property type="nucleotide sequence ID" value="NZ_LWDV01000009.1"/>
</dbReference>
<reference evidence="2 3" key="2">
    <citation type="submission" date="2016-08" db="EMBL/GenBank/DDBJ databases">
        <title>Orenia metallireducens sp. nov. strain Z6, a Novel Metal-reducing Firmicute from the Deep Subsurface.</title>
        <authorList>
            <person name="Maxim B.I."/>
            <person name="Kenneth K."/>
            <person name="Flynn T.M."/>
            <person name="Oloughlin E.J."/>
            <person name="Locke R.A."/>
            <person name="Weber J.R."/>
            <person name="Egan S.M."/>
            <person name="Mackie R.I."/>
            <person name="Cann I.K."/>
        </authorList>
    </citation>
    <scope>NUCLEOTIDE SEQUENCE [LARGE SCALE GENOMIC DNA]</scope>
    <source>
        <strain evidence="2 3">Z6</strain>
    </source>
</reference>
<dbReference type="InterPro" id="IPR009057">
    <property type="entry name" value="Homeodomain-like_sf"/>
</dbReference>
<dbReference type="GO" id="GO:0006313">
    <property type="term" value="P:DNA transposition"/>
    <property type="evidence" value="ECO:0007669"/>
    <property type="project" value="InterPro"/>
</dbReference>
<name>A0A1C0A8I9_9FIRM</name>
<feature type="coiled-coil region" evidence="1">
    <location>
        <begin position="63"/>
        <end position="90"/>
    </location>
</feature>
<evidence type="ECO:0000313" key="3">
    <source>
        <dbReference type="Proteomes" id="UP000093514"/>
    </source>
</evidence>
<dbReference type="Pfam" id="PF01527">
    <property type="entry name" value="HTH_Tnp_1"/>
    <property type="match status" value="1"/>
</dbReference>
<keyword evidence="1" id="KW-0175">Coiled coil</keyword>
<dbReference type="InterPro" id="IPR002514">
    <property type="entry name" value="Transposase_8"/>
</dbReference>
<evidence type="ECO:0000313" key="2">
    <source>
        <dbReference type="EMBL" id="OCL26531.1"/>
    </source>
</evidence>
<protein>
    <submittedName>
        <fullName evidence="2">Transposase</fullName>
    </submittedName>
</protein>
<dbReference type="GO" id="GO:0004803">
    <property type="term" value="F:transposase activity"/>
    <property type="evidence" value="ECO:0007669"/>
    <property type="project" value="InterPro"/>
</dbReference>
<organism evidence="2 3">
    <name type="scientific">Orenia metallireducens</name>
    <dbReference type="NCBI Taxonomy" id="1413210"/>
    <lineage>
        <taxon>Bacteria</taxon>
        <taxon>Bacillati</taxon>
        <taxon>Bacillota</taxon>
        <taxon>Clostridia</taxon>
        <taxon>Halanaerobiales</taxon>
        <taxon>Halobacteroidaceae</taxon>
        <taxon>Orenia</taxon>
    </lineage>
</organism>
<dbReference type="EMBL" id="LWDV01000009">
    <property type="protein sequence ID" value="OCL26531.1"/>
    <property type="molecule type" value="Genomic_DNA"/>
</dbReference>
<keyword evidence="3" id="KW-1185">Reference proteome</keyword>
<dbReference type="GO" id="GO:0003677">
    <property type="term" value="F:DNA binding"/>
    <property type="evidence" value="ECO:0007669"/>
    <property type="project" value="InterPro"/>
</dbReference>